<evidence type="ECO:0000256" key="1">
    <source>
        <dbReference type="SAM" id="Phobius"/>
    </source>
</evidence>
<accession>A0A2M9CZY5</accession>
<dbReference type="PANTHER" id="PTHR33741:SF5">
    <property type="entry name" value="TRANSMEMBRANE PROTEIN DDB_G0269096-RELATED"/>
    <property type="match status" value="1"/>
</dbReference>
<dbReference type="Pfam" id="PF04982">
    <property type="entry name" value="TM_HPP"/>
    <property type="match status" value="1"/>
</dbReference>
<dbReference type="Proteomes" id="UP000231693">
    <property type="component" value="Unassembled WGS sequence"/>
</dbReference>
<dbReference type="PANTHER" id="PTHR33741">
    <property type="entry name" value="TRANSMEMBRANE PROTEIN DDB_G0269096-RELATED"/>
    <property type="match status" value="1"/>
</dbReference>
<sequence>MTHLLTRHQAPVALHRAALAGLGGAVAIALLGLVAVGTGWPWIAAPLGASCVLVFSLPAAPVSQPVNVVAGHVLSAAVGLAVATVLPVTWWSVALAVGLAIAAMAVLRVTHPPAGANPIVVMTVGAGWAYLVAPVLVGALVVVAVGVVHHRLASRGSAVYPLPAPRGATRG</sequence>
<dbReference type="AlphaFoldDB" id="A0A2M9CZY5"/>
<evidence type="ECO:0000313" key="4">
    <source>
        <dbReference type="Proteomes" id="UP000231693"/>
    </source>
</evidence>
<dbReference type="EMBL" id="PGFE01000001">
    <property type="protein sequence ID" value="PJJ77457.1"/>
    <property type="molecule type" value="Genomic_DNA"/>
</dbReference>
<proteinExistence type="predicted"/>
<comment type="caution">
    <text evidence="3">The sequence shown here is derived from an EMBL/GenBank/DDBJ whole genome shotgun (WGS) entry which is preliminary data.</text>
</comment>
<feature type="transmembrane region" description="Helical" evidence="1">
    <location>
        <begin position="12"/>
        <end position="36"/>
    </location>
</feature>
<dbReference type="RefSeq" id="WP_100421835.1">
    <property type="nucleotide sequence ID" value="NZ_BOOX01000003.1"/>
</dbReference>
<keyword evidence="1" id="KW-0472">Membrane</keyword>
<dbReference type="InterPro" id="IPR007065">
    <property type="entry name" value="HPP"/>
</dbReference>
<feature type="domain" description="HPP transmembrane region" evidence="2">
    <location>
        <begin position="12"/>
        <end position="155"/>
    </location>
</feature>
<dbReference type="InterPro" id="IPR058581">
    <property type="entry name" value="TM_HPP"/>
</dbReference>
<feature type="transmembrane region" description="Helical" evidence="1">
    <location>
        <begin position="74"/>
        <end position="107"/>
    </location>
</feature>
<organism evidence="3 4">
    <name type="scientific">Sediminihabitans luteus</name>
    <dbReference type="NCBI Taxonomy" id="1138585"/>
    <lineage>
        <taxon>Bacteria</taxon>
        <taxon>Bacillati</taxon>
        <taxon>Actinomycetota</taxon>
        <taxon>Actinomycetes</taxon>
        <taxon>Micrococcales</taxon>
        <taxon>Cellulomonadaceae</taxon>
        <taxon>Sediminihabitans</taxon>
    </lineage>
</organism>
<evidence type="ECO:0000313" key="3">
    <source>
        <dbReference type="EMBL" id="PJJ77457.1"/>
    </source>
</evidence>
<dbReference type="OrthoDB" id="9811720at2"/>
<feature type="transmembrane region" description="Helical" evidence="1">
    <location>
        <begin position="42"/>
        <end position="62"/>
    </location>
</feature>
<feature type="transmembrane region" description="Helical" evidence="1">
    <location>
        <begin position="127"/>
        <end position="148"/>
    </location>
</feature>
<keyword evidence="1" id="KW-1133">Transmembrane helix</keyword>
<name>A0A2M9CZY5_9CELL</name>
<evidence type="ECO:0000259" key="2">
    <source>
        <dbReference type="Pfam" id="PF04982"/>
    </source>
</evidence>
<keyword evidence="4" id="KW-1185">Reference proteome</keyword>
<keyword evidence="1" id="KW-0812">Transmembrane</keyword>
<protein>
    <submittedName>
        <fullName evidence="3">HPP family protein</fullName>
    </submittedName>
</protein>
<gene>
    <name evidence="3" type="ORF">CLV28_0676</name>
</gene>
<reference evidence="3 4" key="1">
    <citation type="submission" date="2017-11" db="EMBL/GenBank/DDBJ databases">
        <title>Genomic Encyclopedia of Archaeal and Bacterial Type Strains, Phase II (KMG-II): From Individual Species to Whole Genera.</title>
        <authorList>
            <person name="Goeker M."/>
        </authorList>
    </citation>
    <scope>NUCLEOTIDE SEQUENCE [LARGE SCALE GENOMIC DNA]</scope>
    <source>
        <strain evidence="3 4">DSM 25478</strain>
    </source>
</reference>